<proteinExistence type="predicted"/>
<dbReference type="OrthoDB" id="97893at2"/>
<evidence type="ECO:0000256" key="1">
    <source>
        <dbReference type="ARBA" id="ARBA00004442"/>
    </source>
</evidence>
<dbReference type="InterPro" id="IPR013784">
    <property type="entry name" value="Carb-bd-like_fold"/>
</dbReference>
<evidence type="ECO:0000256" key="3">
    <source>
        <dbReference type="ARBA" id="ARBA00023237"/>
    </source>
</evidence>
<accession>A0A4V2PV18</accession>
<dbReference type="InterPro" id="IPR057601">
    <property type="entry name" value="Oar-like_b-barrel"/>
</dbReference>
<feature type="region of interest" description="Disordered" evidence="4">
    <location>
        <begin position="200"/>
        <end position="233"/>
    </location>
</feature>
<dbReference type="Gene3D" id="2.40.170.20">
    <property type="entry name" value="TonB-dependent receptor, beta-barrel domain"/>
    <property type="match status" value="1"/>
</dbReference>
<keyword evidence="5" id="KW-0732">Signal</keyword>
<dbReference type="GO" id="GO:0004180">
    <property type="term" value="F:carboxypeptidase activity"/>
    <property type="evidence" value="ECO:0007669"/>
    <property type="project" value="UniProtKB-KW"/>
</dbReference>
<dbReference type="GO" id="GO:0030246">
    <property type="term" value="F:carbohydrate binding"/>
    <property type="evidence" value="ECO:0007669"/>
    <property type="project" value="InterPro"/>
</dbReference>
<comment type="subcellular location">
    <subcellularLocation>
        <location evidence="1">Cell outer membrane</location>
    </subcellularLocation>
</comment>
<protein>
    <submittedName>
        <fullName evidence="7">Carboxypeptidase family protein</fullName>
    </submittedName>
</protein>
<gene>
    <name evidence="7" type="ORF">C7378_2227</name>
</gene>
<keyword evidence="3" id="KW-0998">Cell outer membrane</keyword>
<evidence type="ECO:0000259" key="6">
    <source>
        <dbReference type="Pfam" id="PF25183"/>
    </source>
</evidence>
<evidence type="ECO:0000256" key="4">
    <source>
        <dbReference type="SAM" id="MobiDB-lite"/>
    </source>
</evidence>
<dbReference type="InterPro" id="IPR036942">
    <property type="entry name" value="Beta-barrel_TonB_sf"/>
</dbReference>
<dbReference type="RefSeq" id="WP_131996252.1">
    <property type="nucleotide sequence ID" value="NZ_SMGK01000003.1"/>
</dbReference>
<keyword evidence="2" id="KW-0472">Membrane</keyword>
<feature type="domain" description="TonB-dependent transporter Oar-like beta-barrel" evidence="6">
    <location>
        <begin position="237"/>
        <end position="1085"/>
    </location>
</feature>
<name>A0A4V2PV18_9BACT</name>
<comment type="caution">
    <text evidence="7">The sequence shown here is derived from an EMBL/GenBank/DDBJ whole genome shotgun (WGS) entry which is preliminary data.</text>
</comment>
<dbReference type="Pfam" id="PF25183">
    <property type="entry name" value="OMP_b-brl_4"/>
    <property type="match status" value="1"/>
</dbReference>
<evidence type="ECO:0000256" key="2">
    <source>
        <dbReference type="ARBA" id="ARBA00023136"/>
    </source>
</evidence>
<evidence type="ECO:0000313" key="7">
    <source>
        <dbReference type="EMBL" id="TCK72641.1"/>
    </source>
</evidence>
<keyword evidence="8" id="KW-1185">Reference proteome</keyword>
<keyword evidence="7" id="KW-0378">Hydrolase</keyword>
<organism evidence="7 8">
    <name type="scientific">Acidipila rosea</name>
    <dbReference type="NCBI Taxonomy" id="768535"/>
    <lineage>
        <taxon>Bacteria</taxon>
        <taxon>Pseudomonadati</taxon>
        <taxon>Acidobacteriota</taxon>
        <taxon>Terriglobia</taxon>
        <taxon>Terriglobales</taxon>
        <taxon>Acidobacteriaceae</taxon>
        <taxon>Acidipila</taxon>
    </lineage>
</organism>
<feature type="compositionally biased region" description="Gly residues" evidence="4">
    <location>
        <begin position="209"/>
        <end position="228"/>
    </location>
</feature>
<dbReference type="Pfam" id="PF13620">
    <property type="entry name" value="CarboxypepD_reg"/>
    <property type="match status" value="1"/>
</dbReference>
<dbReference type="Proteomes" id="UP000295210">
    <property type="component" value="Unassembled WGS sequence"/>
</dbReference>
<dbReference type="AlphaFoldDB" id="A0A4V2PV18"/>
<dbReference type="GO" id="GO:0009279">
    <property type="term" value="C:cell outer membrane"/>
    <property type="evidence" value="ECO:0007669"/>
    <property type="project" value="UniProtKB-SubCell"/>
</dbReference>
<feature type="signal peptide" evidence="5">
    <location>
        <begin position="1"/>
        <end position="17"/>
    </location>
</feature>
<dbReference type="SUPFAM" id="SSF49452">
    <property type="entry name" value="Starch-binding domain-like"/>
    <property type="match status" value="1"/>
</dbReference>
<evidence type="ECO:0000313" key="8">
    <source>
        <dbReference type="Proteomes" id="UP000295210"/>
    </source>
</evidence>
<dbReference type="Gene3D" id="2.60.40.1120">
    <property type="entry name" value="Carboxypeptidase-like, regulatory domain"/>
    <property type="match status" value="1"/>
</dbReference>
<sequence length="1094" mass="116539">MLRSIALWMMLSLAALASATAQQSGGTIRGVVKSGAVPLPGVSITATNTLTGRKYSGATGIDGAYKLTIPQNGRYVVRAELAAFAPTTKEALLNAASHEQTADFGLVLASRAAKAADATARGLRQYSGAGAQSLGLLGSAADLIAAGAAAASSGAQLPSLAANQDFSGESIAVNGQSGTTSPFAGLDMGQLRQNMQANQLDQSLSQSPGGSGGSGRGGFGGGGFGGGPRNFRHFNPNQPHGAFFWNGGNSALDAKDFAIRGQQIEQPGYATNRFGLTFLGAPYIPKLLTHDRKDFIFLTLSGQRSSSPFDQYGTVPTAAQRAGDFSTLATQSGTPITLYDPKTGLPFPGNVIPDGRISPQAQALLNYVPLPNLPGDYEDYQRLTTAQANTTVIGARYVRSFGAGSGGSPIVSLIRQYLGQGGNGLRQNINANFNYSHAASDQLNILPELGGKEQTHQYSLELGYTLGKGKLTNNLTGGWNRTNTELRNYFTNVNDVAGQLGLNIFNGAAVNPINYGLPNVTLNQFTGLSEQQPNFQTNQTISISDSLSWIHGKHNFKFGGDARRVHLDLLGQTNSTGTYYFTGFFTEKPGSSSVNGVGNTGNNGLPDSGSSLADLLLGLPQQTALQAPYQKSYLRQNTWDAYAQDNWRALPNLTLLAGLRWEYFSPYAEKDDRLATLDTGNNFASVATVLSNGIGPYSGKYPRTLIYPQRGNVSPRVGFAWSGHHDIVIRGGYGINFANGQYVKFVQNFAFQPPFADVQTNEATQGAAITLANGFPAPQTIGNYAVNKNYKLPYVQVWNLNIQKTFPLGILLNIGYSGSKGTRLDIVDAPGRTATESLSGFFYDYEDSVAFSNYNALSVRLRKRMQSGVALGATYTYAHSIDNASSIGGNGGTGVVVAQNWQNLLAEESNSSFDIRQQLKGDFVYELPFGPDTHLLTSGSWLSHTLSNLSISANFDFATGMPLTPHYLASVTDVARGSAGSLRPDRVAGQGIQQASGTLRHWFNTAAFTQPANVYGTASRYSIPGPGTVSFDSSFSKTIRFGETRSFEMRATANNVFNTVQYSGVDTSLGSGTYGQVVAAAAMRQFTFLARMRY</sequence>
<keyword evidence="7" id="KW-0645">Protease</keyword>
<feature type="chain" id="PRO_5021012445" evidence="5">
    <location>
        <begin position="18"/>
        <end position="1094"/>
    </location>
</feature>
<evidence type="ECO:0000256" key="5">
    <source>
        <dbReference type="SAM" id="SignalP"/>
    </source>
</evidence>
<dbReference type="EMBL" id="SMGK01000003">
    <property type="protein sequence ID" value="TCK72641.1"/>
    <property type="molecule type" value="Genomic_DNA"/>
</dbReference>
<dbReference type="SUPFAM" id="SSF56935">
    <property type="entry name" value="Porins"/>
    <property type="match status" value="1"/>
</dbReference>
<keyword evidence="7" id="KW-0121">Carboxypeptidase</keyword>
<reference evidence="7 8" key="1">
    <citation type="submission" date="2019-03" db="EMBL/GenBank/DDBJ databases">
        <title>Genomic Encyclopedia of Type Strains, Phase IV (KMG-IV): sequencing the most valuable type-strain genomes for metagenomic binning, comparative biology and taxonomic classification.</title>
        <authorList>
            <person name="Goeker M."/>
        </authorList>
    </citation>
    <scope>NUCLEOTIDE SEQUENCE [LARGE SCALE GENOMIC DNA]</scope>
    <source>
        <strain evidence="7 8">DSM 103428</strain>
    </source>
</reference>